<name>A0A915CRA1_9BILA</name>
<comment type="similarity">
    <text evidence="1">Belongs to the universal ribosomal protein uL18 family.</text>
</comment>
<dbReference type="GO" id="GO:0005840">
    <property type="term" value="C:ribosome"/>
    <property type="evidence" value="ECO:0007669"/>
    <property type="project" value="UniProtKB-KW"/>
</dbReference>
<dbReference type="AlphaFoldDB" id="A0A915CRA1"/>
<dbReference type="Proteomes" id="UP000887574">
    <property type="component" value="Unplaced"/>
</dbReference>
<dbReference type="InterPro" id="IPR005484">
    <property type="entry name" value="Ribosomal_uL18_bac/plant/anim"/>
</dbReference>
<evidence type="ECO:0000256" key="3">
    <source>
        <dbReference type="ARBA" id="ARBA00023274"/>
    </source>
</evidence>
<dbReference type="WBParaSite" id="jg11293">
    <property type="protein sequence ID" value="jg11293"/>
    <property type="gene ID" value="jg11293"/>
</dbReference>
<dbReference type="PANTHER" id="PTHR12899:SF3">
    <property type="entry name" value="LARGE RIBOSOMAL SUBUNIT PROTEIN UL18M"/>
    <property type="match status" value="1"/>
</dbReference>
<dbReference type="GO" id="GO:1990904">
    <property type="term" value="C:ribonucleoprotein complex"/>
    <property type="evidence" value="ECO:0007669"/>
    <property type="project" value="UniProtKB-KW"/>
</dbReference>
<organism evidence="4 5">
    <name type="scientific">Ditylenchus dipsaci</name>
    <dbReference type="NCBI Taxonomy" id="166011"/>
    <lineage>
        <taxon>Eukaryota</taxon>
        <taxon>Metazoa</taxon>
        <taxon>Ecdysozoa</taxon>
        <taxon>Nematoda</taxon>
        <taxon>Chromadorea</taxon>
        <taxon>Rhabditida</taxon>
        <taxon>Tylenchina</taxon>
        <taxon>Tylenchomorpha</taxon>
        <taxon>Sphaerularioidea</taxon>
        <taxon>Anguinidae</taxon>
        <taxon>Anguininae</taxon>
        <taxon>Ditylenchus</taxon>
    </lineage>
</organism>
<keyword evidence="2" id="KW-0689">Ribosomal protein</keyword>
<dbReference type="PANTHER" id="PTHR12899">
    <property type="entry name" value="39S RIBOSOMAL PROTEIN L18, MITOCHONDRIAL"/>
    <property type="match status" value="1"/>
</dbReference>
<keyword evidence="4" id="KW-1185">Reference proteome</keyword>
<dbReference type="GO" id="GO:0006412">
    <property type="term" value="P:translation"/>
    <property type="evidence" value="ECO:0007669"/>
    <property type="project" value="InterPro"/>
</dbReference>
<evidence type="ECO:0000256" key="1">
    <source>
        <dbReference type="ARBA" id="ARBA00007116"/>
    </source>
</evidence>
<protein>
    <submittedName>
        <fullName evidence="5">Ribosomal protein L18</fullName>
    </submittedName>
</protein>
<proteinExistence type="inferred from homology"/>
<evidence type="ECO:0000256" key="2">
    <source>
        <dbReference type="ARBA" id="ARBA00022980"/>
    </source>
</evidence>
<dbReference type="GO" id="GO:0008097">
    <property type="term" value="F:5S rRNA binding"/>
    <property type="evidence" value="ECO:0007669"/>
    <property type="project" value="TreeGrafter"/>
</dbReference>
<dbReference type="GO" id="GO:0003735">
    <property type="term" value="F:structural constituent of ribosome"/>
    <property type="evidence" value="ECO:0007669"/>
    <property type="project" value="InterPro"/>
</dbReference>
<dbReference type="GO" id="GO:0005739">
    <property type="term" value="C:mitochondrion"/>
    <property type="evidence" value="ECO:0007669"/>
    <property type="project" value="TreeGrafter"/>
</dbReference>
<dbReference type="InterPro" id="IPR036967">
    <property type="entry name" value="Ribosomal_uS11_sf"/>
</dbReference>
<dbReference type="SUPFAM" id="SSF53137">
    <property type="entry name" value="Translational machinery components"/>
    <property type="match status" value="1"/>
</dbReference>
<accession>A0A915CRA1</accession>
<sequence>MKGVKFVQNFVNRNPRNFEKLRLERMPSGYSFERYRMRLNARHRLEIKVDAHKTSATITHHLTGVMTSVSTEEPSVKNQLYAAADPASSYNIGLLLAQRCKMLGISNVHSIQKPGDAKSQRVNQLLVVIPHNHLNDANITWDSFVDKPSRETKLDELDLSLEPGKGVC</sequence>
<reference evidence="5" key="1">
    <citation type="submission" date="2022-11" db="UniProtKB">
        <authorList>
            <consortium name="WormBaseParasite"/>
        </authorList>
    </citation>
    <scope>IDENTIFICATION</scope>
</reference>
<dbReference type="Gene3D" id="3.30.420.80">
    <property type="entry name" value="Ribosomal protein S11"/>
    <property type="match status" value="1"/>
</dbReference>
<keyword evidence="3" id="KW-0687">Ribonucleoprotein</keyword>
<evidence type="ECO:0000313" key="4">
    <source>
        <dbReference type="Proteomes" id="UP000887574"/>
    </source>
</evidence>
<evidence type="ECO:0000313" key="5">
    <source>
        <dbReference type="WBParaSite" id="jg11293"/>
    </source>
</evidence>